<keyword evidence="2 5" id="KW-0808">Transferase</keyword>
<evidence type="ECO:0000259" key="4">
    <source>
        <dbReference type="SMART" id="SM00563"/>
    </source>
</evidence>
<organism evidence="5 6">
    <name type="scientific">Teichococcus coralli</name>
    <dbReference type="NCBI Taxonomy" id="2545983"/>
    <lineage>
        <taxon>Bacteria</taxon>
        <taxon>Pseudomonadati</taxon>
        <taxon>Pseudomonadota</taxon>
        <taxon>Alphaproteobacteria</taxon>
        <taxon>Acetobacterales</taxon>
        <taxon>Roseomonadaceae</taxon>
        <taxon>Roseomonas</taxon>
    </lineage>
</organism>
<evidence type="ECO:0000256" key="1">
    <source>
        <dbReference type="ARBA" id="ARBA00005189"/>
    </source>
</evidence>
<dbReference type="InterPro" id="IPR002123">
    <property type="entry name" value="Plipid/glycerol_acylTrfase"/>
</dbReference>
<evidence type="ECO:0000313" key="5">
    <source>
        <dbReference type="EMBL" id="MXP64221.1"/>
    </source>
</evidence>
<dbReference type="Pfam" id="PF01553">
    <property type="entry name" value="Acyltransferase"/>
    <property type="match status" value="1"/>
</dbReference>
<evidence type="ECO:0000313" key="6">
    <source>
        <dbReference type="Proteomes" id="UP000460715"/>
    </source>
</evidence>
<dbReference type="CDD" id="cd07989">
    <property type="entry name" value="LPLAT_AGPAT-like"/>
    <property type="match status" value="1"/>
</dbReference>
<sequence length="234" mass="25221">MCLLWSLPAALLHRLLPASVGRPLGQWGISRGFRLFLGAMRLTGALRCDLSALDALRDEHGLVITPNHPSMLDAVLVTSRLPRVVCITKASLWDNLLLGGGVRLAGYVRNDATQRMIRDAAAALREGRQLLIFPEATRSPPGAGPATPAPGPFSRSFAVIAQRAGVPVQTVVIETETPYLCKGWPPLRRPPLPLRCRVRLGPRFLPGERAKELSGAVECSLRAALPGAPRQDVA</sequence>
<dbReference type="SUPFAM" id="SSF69593">
    <property type="entry name" value="Glycerol-3-phosphate (1)-acyltransferase"/>
    <property type="match status" value="1"/>
</dbReference>
<dbReference type="Proteomes" id="UP000460715">
    <property type="component" value="Unassembled WGS sequence"/>
</dbReference>
<comment type="caution">
    <text evidence="5">The sequence shown here is derived from an EMBL/GenBank/DDBJ whole genome shotgun (WGS) entry which is preliminary data.</text>
</comment>
<keyword evidence="6" id="KW-1185">Reference proteome</keyword>
<dbReference type="EMBL" id="SNVJ01000010">
    <property type="protein sequence ID" value="MXP64221.1"/>
    <property type="molecule type" value="Genomic_DNA"/>
</dbReference>
<evidence type="ECO:0000256" key="2">
    <source>
        <dbReference type="ARBA" id="ARBA00022679"/>
    </source>
</evidence>
<proteinExistence type="predicted"/>
<accession>A0A845BAM3</accession>
<dbReference type="GO" id="GO:0006654">
    <property type="term" value="P:phosphatidic acid biosynthetic process"/>
    <property type="evidence" value="ECO:0007669"/>
    <property type="project" value="TreeGrafter"/>
</dbReference>
<dbReference type="PANTHER" id="PTHR10434:SF66">
    <property type="entry name" value="PHOSPHOLIPID_GLYCEROL ACYLTRANSFERASE DOMAIN-CONTAINING PROTEIN"/>
    <property type="match status" value="1"/>
</dbReference>
<gene>
    <name evidence="5" type="ORF">E0493_12790</name>
</gene>
<reference evidence="5 6" key="1">
    <citation type="submission" date="2019-03" db="EMBL/GenBank/DDBJ databases">
        <title>Roseomonas sp. a novel Roseomonas species isolated from Sea whip Gorgonian.</title>
        <authorList>
            <person name="Li F."/>
            <person name="Pan X."/>
            <person name="Huang S."/>
            <person name="Li Z."/>
            <person name="Meng B."/>
        </authorList>
    </citation>
    <scope>NUCLEOTIDE SEQUENCE [LARGE SCALE GENOMIC DNA]</scope>
    <source>
        <strain evidence="5 6">M0104</strain>
    </source>
</reference>
<comment type="pathway">
    <text evidence="1">Lipid metabolism.</text>
</comment>
<dbReference type="GO" id="GO:0003841">
    <property type="term" value="F:1-acylglycerol-3-phosphate O-acyltransferase activity"/>
    <property type="evidence" value="ECO:0007669"/>
    <property type="project" value="TreeGrafter"/>
</dbReference>
<keyword evidence="3 5" id="KW-0012">Acyltransferase</keyword>
<dbReference type="PANTHER" id="PTHR10434">
    <property type="entry name" value="1-ACYL-SN-GLYCEROL-3-PHOSPHATE ACYLTRANSFERASE"/>
    <property type="match status" value="1"/>
</dbReference>
<feature type="domain" description="Phospholipid/glycerol acyltransferase" evidence="4">
    <location>
        <begin position="62"/>
        <end position="176"/>
    </location>
</feature>
<dbReference type="AlphaFoldDB" id="A0A845BAM3"/>
<dbReference type="SMART" id="SM00563">
    <property type="entry name" value="PlsC"/>
    <property type="match status" value="1"/>
</dbReference>
<evidence type="ECO:0000256" key="3">
    <source>
        <dbReference type="ARBA" id="ARBA00023315"/>
    </source>
</evidence>
<protein>
    <submittedName>
        <fullName evidence="5">1-acyl-sn-glycerol-3-phosphate acyltransferase</fullName>
    </submittedName>
</protein>
<name>A0A845BAM3_9PROT</name>